<name>A0A428TV61_9HYPO</name>
<proteinExistence type="inferred from homology"/>
<accession>A0A428TV61</accession>
<dbReference type="GO" id="GO:0005829">
    <property type="term" value="C:cytosol"/>
    <property type="evidence" value="ECO:0007669"/>
    <property type="project" value="TreeGrafter"/>
</dbReference>
<dbReference type="PANTHER" id="PTHR13255">
    <property type="entry name" value="ATAXIN-10"/>
    <property type="match status" value="1"/>
</dbReference>
<reference evidence="3 4" key="1">
    <citation type="submission" date="2017-06" db="EMBL/GenBank/DDBJ databases">
        <title>Comparative genomic analysis of Ambrosia Fusariam Clade fungi.</title>
        <authorList>
            <person name="Stajich J.E."/>
            <person name="Carrillo J."/>
            <person name="Kijimoto T."/>
            <person name="Eskalen A."/>
            <person name="O'Donnell K."/>
            <person name="Kasson M."/>
        </authorList>
    </citation>
    <scope>NUCLEOTIDE SEQUENCE [LARGE SCALE GENOMIC DNA]</scope>
    <source>
        <strain evidence="3 4">NRRL62579</strain>
    </source>
</reference>
<gene>
    <name evidence="3" type="ORF">CEP52_005973</name>
</gene>
<dbReference type="AlphaFoldDB" id="A0A428TV61"/>
<dbReference type="InterPro" id="IPR051374">
    <property type="entry name" value="Ataxin-10/CTR86_families"/>
</dbReference>
<evidence type="ECO:0000313" key="4">
    <source>
        <dbReference type="Proteomes" id="UP000287144"/>
    </source>
</evidence>
<dbReference type="EMBL" id="NKCK01000049">
    <property type="protein sequence ID" value="RSM05884.1"/>
    <property type="molecule type" value="Genomic_DNA"/>
</dbReference>
<dbReference type="Proteomes" id="UP000287144">
    <property type="component" value="Unassembled WGS sequence"/>
</dbReference>
<feature type="region of interest" description="Disordered" evidence="2">
    <location>
        <begin position="1"/>
        <end position="21"/>
    </location>
</feature>
<protein>
    <submittedName>
        <fullName evidence="3">Uncharacterized protein</fullName>
    </submittedName>
</protein>
<dbReference type="STRING" id="1325735.A0A428TV61"/>
<keyword evidence="4" id="KW-1185">Reference proteome</keyword>
<organism evidence="3 4">
    <name type="scientific">Fusarium oligoseptatum</name>
    <dbReference type="NCBI Taxonomy" id="2604345"/>
    <lineage>
        <taxon>Eukaryota</taxon>
        <taxon>Fungi</taxon>
        <taxon>Dikarya</taxon>
        <taxon>Ascomycota</taxon>
        <taxon>Pezizomycotina</taxon>
        <taxon>Sordariomycetes</taxon>
        <taxon>Hypocreomycetidae</taxon>
        <taxon>Hypocreales</taxon>
        <taxon>Nectriaceae</taxon>
        <taxon>Fusarium</taxon>
        <taxon>Fusarium solani species complex</taxon>
    </lineage>
</organism>
<sequence length="234" mass="26142">MTRLPDYVSLPVESQEDGSGETIEERCFSAALICLEGHYTQSPPMGPQTSAKVSSMISKTLEKTHTLRKAREAISRNVAIWIWLTRIFAAAIPSLTTRSVGPLSSLNDPEKGVTPQESTACIVNHHASIKEDLGILIKLMHIARNLLVNAEPEVPQDICAAVHFDQMVYQTIILCVNVTSKGYDGEIIDENQRLKLTDVTELYKKLLVTSLQQAHNWTAKHDRNKNVFLVRRPL</sequence>
<dbReference type="PANTHER" id="PTHR13255:SF0">
    <property type="entry name" value="ATAXIN-10"/>
    <property type="match status" value="1"/>
</dbReference>
<comment type="similarity">
    <text evidence="1">Belongs to the ataxin-10 family.</text>
</comment>
<evidence type="ECO:0000256" key="2">
    <source>
        <dbReference type="SAM" id="MobiDB-lite"/>
    </source>
</evidence>
<comment type="caution">
    <text evidence="3">The sequence shown here is derived from an EMBL/GenBank/DDBJ whole genome shotgun (WGS) entry which is preliminary data.</text>
</comment>
<evidence type="ECO:0000256" key="1">
    <source>
        <dbReference type="ARBA" id="ARBA00008384"/>
    </source>
</evidence>
<evidence type="ECO:0000313" key="3">
    <source>
        <dbReference type="EMBL" id="RSM05884.1"/>
    </source>
</evidence>